<evidence type="ECO:0000256" key="1">
    <source>
        <dbReference type="SAM" id="MobiDB-lite"/>
    </source>
</evidence>
<dbReference type="Proteomes" id="UP000218334">
    <property type="component" value="Unassembled WGS sequence"/>
</dbReference>
<accession>A0A2H3BEB2</accession>
<dbReference type="EMBL" id="KZ293469">
    <property type="protein sequence ID" value="PBK62163.1"/>
    <property type="molecule type" value="Genomic_DNA"/>
</dbReference>
<evidence type="ECO:0000313" key="3">
    <source>
        <dbReference type="Proteomes" id="UP000218334"/>
    </source>
</evidence>
<organism evidence="2 3">
    <name type="scientific">Armillaria solidipes</name>
    <dbReference type="NCBI Taxonomy" id="1076256"/>
    <lineage>
        <taxon>Eukaryota</taxon>
        <taxon>Fungi</taxon>
        <taxon>Dikarya</taxon>
        <taxon>Basidiomycota</taxon>
        <taxon>Agaricomycotina</taxon>
        <taxon>Agaricomycetes</taxon>
        <taxon>Agaricomycetidae</taxon>
        <taxon>Agaricales</taxon>
        <taxon>Marasmiineae</taxon>
        <taxon>Physalacriaceae</taxon>
        <taxon>Armillaria</taxon>
    </lineage>
</organism>
<feature type="region of interest" description="Disordered" evidence="1">
    <location>
        <begin position="1"/>
        <end position="65"/>
    </location>
</feature>
<protein>
    <submittedName>
        <fullName evidence="2">Uncharacterized protein</fullName>
    </submittedName>
</protein>
<dbReference type="AlphaFoldDB" id="A0A2H3BEB2"/>
<proteinExistence type="predicted"/>
<sequence length="65" mass="6563">MSYGAPLSDSQQITPIETTASFSTSSTTSGTSSSTSSNTTSFSTSVISSSIDTPPTTFETATSPL</sequence>
<keyword evidence="3" id="KW-1185">Reference proteome</keyword>
<evidence type="ECO:0000313" key="2">
    <source>
        <dbReference type="EMBL" id="PBK62163.1"/>
    </source>
</evidence>
<name>A0A2H3BEB2_9AGAR</name>
<gene>
    <name evidence="2" type="ORF">ARMSODRAFT_612599</name>
</gene>
<feature type="compositionally biased region" description="Low complexity" evidence="1">
    <location>
        <begin position="18"/>
        <end position="57"/>
    </location>
</feature>
<reference evidence="3" key="1">
    <citation type="journal article" date="2017" name="Nat. Ecol. Evol.">
        <title>Genome expansion and lineage-specific genetic innovations in the forest pathogenic fungi Armillaria.</title>
        <authorList>
            <person name="Sipos G."/>
            <person name="Prasanna A.N."/>
            <person name="Walter M.C."/>
            <person name="O'Connor E."/>
            <person name="Balint B."/>
            <person name="Krizsan K."/>
            <person name="Kiss B."/>
            <person name="Hess J."/>
            <person name="Varga T."/>
            <person name="Slot J."/>
            <person name="Riley R."/>
            <person name="Boka B."/>
            <person name="Rigling D."/>
            <person name="Barry K."/>
            <person name="Lee J."/>
            <person name="Mihaltcheva S."/>
            <person name="LaButti K."/>
            <person name="Lipzen A."/>
            <person name="Waldron R."/>
            <person name="Moloney N.M."/>
            <person name="Sperisen C."/>
            <person name="Kredics L."/>
            <person name="Vagvoelgyi C."/>
            <person name="Patrignani A."/>
            <person name="Fitzpatrick D."/>
            <person name="Nagy I."/>
            <person name="Doyle S."/>
            <person name="Anderson J.B."/>
            <person name="Grigoriev I.V."/>
            <person name="Gueldener U."/>
            <person name="Muensterkoetter M."/>
            <person name="Nagy L.G."/>
        </authorList>
    </citation>
    <scope>NUCLEOTIDE SEQUENCE [LARGE SCALE GENOMIC DNA]</scope>
    <source>
        <strain evidence="3">28-4</strain>
    </source>
</reference>
<feature type="compositionally biased region" description="Polar residues" evidence="1">
    <location>
        <begin position="8"/>
        <end position="17"/>
    </location>
</feature>